<dbReference type="EMBL" id="RRYP01008117">
    <property type="protein sequence ID" value="TNV80000.1"/>
    <property type="molecule type" value="Genomic_DNA"/>
</dbReference>
<organism evidence="2 3">
    <name type="scientific">Halteria grandinella</name>
    <dbReference type="NCBI Taxonomy" id="5974"/>
    <lineage>
        <taxon>Eukaryota</taxon>
        <taxon>Sar</taxon>
        <taxon>Alveolata</taxon>
        <taxon>Ciliophora</taxon>
        <taxon>Intramacronucleata</taxon>
        <taxon>Spirotrichea</taxon>
        <taxon>Stichotrichia</taxon>
        <taxon>Sporadotrichida</taxon>
        <taxon>Halteriidae</taxon>
        <taxon>Halteria</taxon>
    </lineage>
</organism>
<reference evidence="2" key="1">
    <citation type="submission" date="2019-06" db="EMBL/GenBank/DDBJ databases">
        <authorList>
            <person name="Zheng W."/>
        </authorList>
    </citation>
    <scope>NUCLEOTIDE SEQUENCE</scope>
    <source>
        <strain evidence="2">QDHG01</strain>
    </source>
</reference>
<accession>A0A8J8T314</accession>
<dbReference type="AlphaFoldDB" id="A0A8J8T314"/>
<keyword evidence="3" id="KW-1185">Reference proteome</keyword>
<gene>
    <name evidence="2" type="ORF">FGO68_gene12553</name>
</gene>
<sequence length="116" mass="12975">MGIPIMVDKVVKANAQIVTATIIFLMSESLSSLSLRMIFSERVVLTCLEQRYAPMNSNTDPRIRLYTKDKAPLEKAVESASVSFEPIAKLIKKERADMPQKKPSSSQALISDILQY</sequence>
<proteinExistence type="predicted"/>
<protein>
    <submittedName>
        <fullName evidence="2">Uncharacterized protein</fullName>
    </submittedName>
</protein>
<dbReference type="Proteomes" id="UP000785679">
    <property type="component" value="Unassembled WGS sequence"/>
</dbReference>
<evidence type="ECO:0000313" key="2">
    <source>
        <dbReference type="EMBL" id="TNV80000.1"/>
    </source>
</evidence>
<comment type="caution">
    <text evidence="2">The sequence shown here is derived from an EMBL/GenBank/DDBJ whole genome shotgun (WGS) entry which is preliminary data.</text>
</comment>
<evidence type="ECO:0000256" key="1">
    <source>
        <dbReference type="SAM" id="MobiDB-lite"/>
    </source>
</evidence>
<evidence type="ECO:0000313" key="3">
    <source>
        <dbReference type="Proteomes" id="UP000785679"/>
    </source>
</evidence>
<name>A0A8J8T314_HALGN</name>
<feature type="region of interest" description="Disordered" evidence="1">
    <location>
        <begin position="95"/>
        <end position="116"/>
    </location>
</feature>